<keyword evidence="4" id="KW-0788">Thiol protease</keyword>
<dbReference type="InterPro" id="IPR036366">
    <property type="entry name" value="PGBDSf"/>
</dbReference>
<dbReference type="Pfam" id="PF00877">
    <property type="entry name" value="NLPC_P60"/>
    <property type="match status" value="1"/>
</dbReference>
<keyword evidence="2" id="KW-0645">Protease</keyword>
<evidence type="ECO:0000256" key="3">
    <source>
        <dbReference type="ARBA" id="ARBA00022801"/>
    </source>
</evidence>
<dbReference type="SUPFAM" id="SSF54001">
    <property type="entry name" value="Cysteine proteinases"/>
    <property type="match status" value="1"/>
</dbReference>
<evidence type="ECO:0000256" key="5">
    <source>
        <dbReference type="SAM" id="MobiDB-lite"/>
    </source>
</evidence>
<evidence type="ECO:0000313" key="8">
    <source>
        <dbReference type="Proteomes" id="UP000195981"/>
    </source>
</evidence>
<reference evidence="7 8" key="1">
    <citation type="submission" date="2017-02" db="EMBL/GenBank/DDBJ databases">
        <authorList>
            <person name="Peterson S.W."/>
        </authorList>
    </citation>
    <scope>NUCLEOTIDE SEQUENCE [LARGE SCALE GENOMIC DNA]</scope>
    <source>
        <strain evidence="7 8">CIP104813</strain>
    </source>
</reference>
<organism evidence="7 8">
    <name type="scientific">Brachybacterium nesterenkovii</name>
    <dbReference type="NCBI Taxonomy" id="47847"/>
    <lineage>
        <taxon>Bacteria</taxon>
        <taxon>Bacillati</taxon>
        <taxon>Actinomycetota</taxon>
        <taxon>Actinomycetes</taxon>
        <taxon>Micrococcales</taxon>
        <taxon>Dermabacteraceae</taxon>
        <taxon>Brachybacterium</taxon>
    </lineage>
</organism>
<dbReference type="InterPro" id="IPR000064">
    <property type="entry name" value="NLP_P60_dom"/>
</dbReference>
<sequence>MLPAGKTVARGHRGSTVETLQVALNHNGASLAVDGKFGPATHAAVVDFQQENGLKVDGRVGPETRGALNESTPASVGKGTTRSADNEDDSDESSSDEGFSSNAIVRAAHSQKGADFNWGSYSPGRAFDCSGLTKYAYSKAGISLPHSSSAQANGGKRISKSQAQPGDLVVWPGHVGIYAGGNKVIDAGRSPDAVSERNIWGNPRFVTYR</sequence>
<dbReference type="Gene3D" id="3.90.1720.10">
    <property type="entry name" value="endopeptidase domain like (from Nostoc punctiforme)"/>
    <property type="match status" value="1"/>
</dbReference>
<feature type="region of interest" description="Disordered" evidence="5">
    <location>
        <begin position="57"/>
        <end position="100"/>
    </location>
</feature>
<feature type="compositionally biased region" description="Polar residues" evidence="5">
    <location>
        <begin position="69"/>
        <end position="82"/>
    </location>
</feature>
<dbReference type="SUPFAM" id="SSF47090">
    <property type="entry name" value="PGBD-like"/>
    <property type="match status" value="1"/>
</dbReference>
<protein>
    <submittedName>
        <fullName evidence="7">Probable protein p60</fullName>
    </submittedName>
</protein>
<evidence type="ECO:0000256" key="2">
    <source>
        <dbReference type="ARBA" id="ARBA00022670"/>
    </source>
</evidence>
<dbReference type="EMBL" id="FWFG01000011">
    <property type="protein sequence ID" value="SLM88100.1"/>
    <property type="molecule type" value="Genomic_DNA"/>
</dbReference>
<dbReference type="InterPro" id="IPR036365">
    <property type="entry name" value="PGBD-like_sf"/>
</dbReference>
<dbReference type="PANTHER" id="PTHR47359:SF3">
    <property type="entry name" value="NLP_P60 DOMAIN-CONTAINING PROTEIN-RELATED"/>
    <property type="match status" value="1"/>
</dbReference>
<evidence type="ECO:0000256" key="4">
    <source>
        <dbReference type="ARBA" id="ARBA00022807"/>
    </source>
</evidence>
<gene>
    <name evidence="7" type="ORF">FM110_01085</name>
</gene>
<dbReference type="PROSITE" id="PS51935">
    <property type="entry name" value="NLPC_P60"/>
    <property type="match status" value="1"/>
</dbReference>
<accession>A0A1X6WSZ9</accession>
<evidence type="ECO:0000313" key="7">
    <source>
        <dbReference type="EMBL" id="SLM88100.1"/>
    </source>
</evidence>
<dbReference type="Gene3D" id="1.10.101.10">
    <property type="entry name" value="PGBD-like superfamily/PGBD"/>
    <property type="match status" value="1"/>
</dbReference>
<dbReference type="InterPro" id="IPR002477">
    <property type="entry name" value="Peptidoglycan-bd-like"/>
</dbReference>
<name>A0A1X6WSZ9_9MICO</name>
<proteinExistence type="inferred from homology"/>
<feature type="compositionally biased region" description="Acidic residues" evidence="5">
    <location>
        <begin position="86"/>
        <end position="95"/>
    </location>
</feature>
<dbReference type="InterPro" id="IPR051794">
    <property type="entry name" value="PG_Endopeptidase_C40"/>
</dbReference>
<dbReference type="PANTHER" id="PTHR47359">
    <property type="entry name" value="PEPTIDOGLYCAN DL-ENDOPEPTIDASE CWLO"/>
    <property type="match status" value="1"/>
</dbReference>
<keyword evidence="3" id="KW-0378">Hydrolase</keyword>
<feature type="domain" description="NlpC/P60" evidence="6">
    <location>
        <begin position="98"/>
        <end position="209"/>
    </location>
</feature>
<evidence type="ECO:0000256" key="1">
    <source>
        <dbReference type="ARBA" id="ARBA00007074"/>
    </source>
</evidence>
<dbReference type="AlphaFoldDB" id="A0A1X6WSZ9"/>
<dbReference type="Proteomes" id="UP000195981">
    <property type="component" value="Unassembled WGS sequence"/>
</dbReference>
<comment type="similarity">
    <text evidence="1">Belongs to the peptidase C40 family.</text>
</comment>
<dbReference type="GO" id="GO:0008234">
    <property type="term" value="F:cysteine-type peptidase activity"/>
    <property type="evidence" value="ECO:0007669"/>
    <property type="project" value="UniProtKB-KW"/>
</dbReference>
<evidence type="ECO:0000259" key="6">
    <source>
        <dbReference type="PROSITE" id="PS51935"/>
    </source>
</evidence>
<dbReference type="InterPro" id="IPR038765">
    <property type="entry name" value="Papain-like_cys_pep_sf"/>
</dbReference>
<dbReference type="GO" id="GO:0006508">
    <property type="term" value="P:proteolysis"/>
    <property type="evidence" value="ECO:0007669"/>
    <property type="project" value="UniProtKB-KW"/>
</dbReference>
<dbReference type="Pfam" id="PF01471">
    <property type="entry name" value="PG_binding_1"/>
    <property type="match status" value="1"/>
</dbReference>
<keyword evidence="8" id="KW-1185">Reference proteome</keyword>